<comment type="similarity">
    <text evidence="1">Belongs to the protein kinase superfamily. CAMK Ser/Thr protein kinase family. PIM subfamily.</text>
</comment>
<evidence type="ECO:0000256" key="8">
    <source>
        <dbReference type="ARBA" id="ARBA00047899"/>
    </source>
</evidence>
<dbReference type="InterPro" id="IPR011009">
    <property type="entry name" value="Kinase-like_dom_sf"/>
</dbReference>
<keyword evidence="7" id="KW-0067">ATP-binding</keyword>
<dbReference type="PROSITE" id="PS50011">
    <property type="entry name" value="PROTEIN_KINASE_DOM"/>
    <property type="match status" value="1"/>
</dbReference>
<dbReference type="Ensembl" id="ENSSLUT00000058605.1">
    <property type="protein sequence ID" value="ENSSLUP00000056946.1"/>
    <property type="gene ID" value="ENSSLUG00000024560.1"/>
</dbReference>
<evidence type="ECO:0000256" key="7">
    <source>
        <dbReference type="ARBA" id="ARBA00022840"/>
    </source>
</evidence>
<evidence type="ECO:0000256" key="6">
    <source>
        <dbReference type="ARBA" id="ARBA00022777"/>
    </source>
</evidence>
<dbReference type="Gene3D" id="1.10.510.10">
    <property type="entry name" value="Transferase(Phosphotransferase) domain 1"/>
    <property type="match status" value="1"/>
</dbReference>
<evidence type="ECO:0000256" key="4">
    <source>
        <dbReference type="ARBA" id="ARBA00022679"/>
    </source>
</evidence>
<dbReference type="PROSITE" id="PS00108">
    <property type="entry name" value="PROTEIN_KINASE_ST"/>
    <property type="match status" value="1"/>
</dbReference>
<dbReference type="SMART" id="SM00220">
    <property type="entry name" value="S_TKc"/>
    <property type="match status" value="1"/>
</dbReference>
<dbReference type="Gene3D" id="3.30.200.20">
    <property type="entry name" value="Phosphorylase Kinase, domain 1"/>
    <property type="match status" value="1"/>
</dbReference>
<evidence type="ECO:0000256" key="3">
    <source>
        <dbReference type="ARBA" id="ARBA00022527"/>
    </source>
</evidence>
<dbReference type="GO" id="GO:0005524">
    <property type="term" value="F:ATP binding"/>
    <property type="evidence" value="ECO:0007669"/>
    <property type="project" value="UniProtKB-KW"/>
</dbReference>
<dbReference type="AlphaFoldDB" id="A0A8D0ANJ2"/>
<sequence length="368" mass="41671">MFCHLFIMAHTSMQTSKILHSLASRKDQDNDSNSSSKFVSCDLCLGCSICSSSDEDDIYGIPFSVKTSRAEFEANYIEIYKIARGGFGAVYAGYRMKDVASVAIKHIPKEKVHYSEVVKNGKVYKVIAEVALMMKAAGGAESLGRSAAISLLDCYDLEEELLLITERPVLSMDLHRYHKAKRGFLPEDEAKTILRQMVDAAIEMHTNGVFHRDIKLKNTLIETGSHVPRARVIDFGCGCLVIKGYYYHYSGTLSKAPPEWFMFKRYEASPTTVWQQGALLYNLLDHDYSFKTSRYLERGIKINLNLSIDCLEFLQMCLVRNPDRRPSLEQLQLHPWLRYNPCHTTCSFAKCGLGIIQEEELEGTQTSP</sequence>
<dbReference type="EC" id="2.7.11.1" evidence="2"/>
<dbReference type="InterPro" id="IPR051138">
    <property type="entry name" value="PIM_Ser/Thr_kinase"/>
</dbReference>
<name>A0A8D0ANJ2_SANLU</name>
<keyword evidence="4" id="KW-0808">Transferase</keyword>
<accession>A0A8D0ANJ2</accession>
<gene>
    <name evidence="11" type="primary">LOC116043776</name>
</gene>
<dbReference type="PANTHER" id="PTHR22984">
    <property type="entry name" value="SERINE/THREONINE-PROTEIN KINASE PIM"/>
    <property type="match status" value="1"/>
</dbReference>
<keyword evidence="3" id="KW-0723">Serine/threonine-protein kinase</keyword>
<evidence type="ECO:0000256" key="1">
    <source>
        <dbReference type="ARBA" id="ARBA00005505"/>
    </source>
</evidence>
<feature type="domain" description="Protein kinase" evidence="10">
    <location>
        <begin position="76"/>
        <end position="337"/>
    </location>
</feature>
<protein>
    <recommendedName>
        <fullName evidence="2">non-specific serine/threonine protein kinase</fullName>
        <ecNumber evidence="2">2.7.11.1</ecNumber>
    </recommendedName>
</protein>
<evidence type="ECO:0000259" key="10">
    <source>
        <dbReference type="PROSITE" id="PS50011"/>
    </source>
</evidence>
<evidence type="ECO:0000256" key="9">
    <source>
        <dbReference type="ARBA" id="ARBA00048679"/>
    </source>
</evidence>
<comment type="catalytic activity">
    <reaction evidence="8">
        <text>L-threonyl-[protein] + ATP = O-phospho-L-threonyl-[protein] + ADP + H(+)</text>
        <dbReference type="Rhea" id="RHEA:46608"/>
        <dbReference type="Rhea" id="RHEA-COMP:11060"/>
        <dbReference type="Rhea" id="RHEA-COMP:11605"/>
        <dbReference type="ChEBI" id="CHEBI:15378"/>
        <dbReference type="ChEBI" id="CHEBI:30013"/>
        <dbReference type="ChEBI" id="CHEBI:30616"/>
        <dbReference type="ChEBI" id="CHEBI:61977"/>
        <dbReference type="ChEBI" id="CHEBI:456216"/>
        <dbReference type="EC" id="2.7.11.1"/>
    </reaction>
</comment>
<evidence type="ECO:0000313" key="11">
    <source>
        <dbReference type="Ensembl" id="ENSSLUP00000056946.1"/>
    </source>
</evidence>
<comment type="catalytic activity">
    <reaction evidence="9">
        <text>L-seryl-[protein] + ATP = O-phospho-L-seryl-[protein] + ADP + H(+)</text>
        <dbReference type="Rhea" id="RHEA:17989"/>
        <dbReference type="Rhea" id="RHEA-COMP:9863"/>
        <dbReference type="Rhea" id="RHEA-COMP:11604"/>
        <dbReference type="ChEBI" id="CHEBI:15378"/>
        <dbReference type="ChEBI" id="CHEBI:29999"/>
        <dbReference type="ChEBI" id="CHEBI:30616"/>
        <dbReference type="ChEBI" id="CHEBI:83421"/>
        <dbReference type="ChEBI" id="CHEBI:456216"/>
        <dbReference type="EC" id="2.7.11.1"/>
    </reaction>
</comment>
<dbReference type="GO" id="GO:0004674">
    <property type="term" value="F:protein serine/threonine kinase activity"/>
    <property type="evidence" value="ECO:0007669"/>
    <property type="project" value="UniProtKB-KW"/>
</dbReference>
<dbReference type="InterPro" id="IPR000719">
    <property type="entry name" value="Prot_kinase_dom"/>
</dbReference>
<keyword evidence="5" id="KW-0547">Nucleotide-binding</keyword>
<dbReference type="GeneTree" id="ENSGT00950000182996"/>
<keyword evidence="6" id="KW-0418">Kinase</keyword>
<dbReference type="GO" id="GO:0005737">
    <property type="term" value="C:cytoplasm"/>
    <property type="evidence" value="ECO:0007669"/>
    <property type="project" value="TreeGrafter"/>
</dbReference>
<dbReference type="InterPro" id="IPR008271">
    <property type="entry name" value="Ser/Thr_kinase_AS"/>
</dbReference>
<dbReference type="PANTHER" id="PTHR22984:SF11">
    <property type="entry name" value="AURORA KINASE-RELATED"/>
    <property type="match status" value="1"/>
</dbReference>
<evidence type="ECO:0000256" key="2">
    <source>
        <dbReference type="ARBA" id="ARBA00012513"/>
    </source>
</evidence>
<proteinExistence type="inferred from homology"/>
<keyword evidence="12" id="KW-1185">Reference proteome</keyword>
<dbReference type="GO" id="GO:0043066">
    <property type="term" value="P:negative regulation of apoptotic process"/>
    <property type="evidence" value="ECO:0007669"/>
    <property type="project" value="TreeGrafter"/>
</dbReference>
<dbReference type="SUPFAM" id="SSF56112">
    <property type="entry name" value="Protein kinase-like (PK-like)"/>
    <property type="match status" value="1"/>
</dbReference>
<organism evidence="11 12">
    <name type="scientific">Sander lucioperca</name>
    <name type="common">Pike-perch</name>
    <name type="synonym">Perca lucioperca</name>
    <dbReference type="NCBI Taxonomy" id="283035"/>
    <lineage>
        <taxon>Eukaryota</taxon>
        <taxon>Metazoa</taxon>
        <taxon>Chordata</taxon>
        <taxon>Craniata</taxon>
        <taxon>Vertebrata</taxon>
        <taxon>Euteleostomi</taxon>
        <taxon>Actinopterygii</taxon>
        <taxon>Neopterygii</taxon>
        <taxon>Teleostei</taxon>
        <taxon>Neoteleostei</taxon>
        <taxon>Acanthomorphata</taxon>
        <taxon>Eupercaria</taxon>
        <taxon>Perciformes</taxon>
        <taxon>Percoidei</taxon>
        <taxon>Percidae</taxon>
        <taxon>Luciopercinae</taxon>
        <taxon>Sander</taxon>
    </lineage>
</organism>
<evidence type="ECO:0000313" key="12">
    <source>
        <dbReference type="Proteomes" id="UP000694568"/>
    </source>
</evidence>
<dbReference type="Pfam" id="PF00069">
    <property type="entry name" value="Pkinase"/>
    <property type="match status" value="1"/>
</dbReference>
<dbReference type="GO" id="GO:0007346">
    <property type="term" value="P:regulation of mitotic cell cycle"/>
    <property type="evidence" value="ECO:0007669"/>
    <property type="project" value="TreeGrafter"/>
</dbReference>
<evidence type="ECO:0000256" key="5">
    <source>
        <dbReference type="ARBA" id="ARBA00022741"/>
    </source>
</evidence>
<reference evidence="11" key="1">
    <citation type="submission" date="2025-08" db="UniProtKB">
        <authorList>
            <consortium name="Ensembl"/>
        </authorList>
    </citation>
    <scope>IDENTIFICATION</scope>
</reference>
<dbReference type="Proteomes" id="UP000694568">
    <property type="component" value="Unplaced"/>
</dbReference>
<reference evidence="11" key="2">
    <citation type="submission" date="2025-09" db="UniProtKB">
        <authorList>
            <consortium name="Ensembl"/>
        </authorList>
    </citation>
    <scope>IDENTIFICATION</scope>
</reference>